<evidence type="ECO:0000313" key="5">
    <source>
        <dbReference type="Proteomes" id="UP000436655"/>
    </source>
</evidence>
<dbReference type="PANTHER" id="PTHR43479">
    <property type="entry name" value="ACREF/ENVCD OPERON REPRESSOR-RELATED"/>
    <property type="match status" value="1"/>
</dbReference>
<keyword evidence="5" id="KW-1185">Reference proteome</keyword>
<protein>
    <submittedName>
        <fullName evidence="4">TetR/AcrR family transcriptional regulator</fullName>
    </submittedName>
</protein>
<evidence type="ECO:0000313" key="4">
    <source>
        <dbReference type="EMBL" id="MQS45445.1"/>
    </source>
</evidence>
<evidence type="ECO:0000259" key="3">
    <source>
        <dbReference type="PROSITE" id="PS50977"/>
    </source>
</evidence>
<dbReference type="Gene3D" id="1.10.357.10">
    <property type="entry name" value="Tetracycline Repressor, domain 2"/>
    <property type="match status" value="1"/>
</dbReference>
<dbReference type="InterPro" id="IPR023772">
    <property type="entry name" value="DNA-bd_HTH_TetR-type_CS"/>
</dbReference>
<dbReference type="Proteomes" id="UP000436655">
    <property type="component" value="Unassembled WGS sequence"/>
</dbReference>
<evidence type="ECO:0000256" key="2">
    <source>
        <dbReference type="PROSITE-ProRule" id="PRU00335"/>
    </source>
</evidence>
<dbReference type="Pfam" id="PF00440">
    <property type="entry name" value="TetR_N"/>
    <property type="match status" value="1"/>
</dbReference>
<name>A0ABW9P8A5_9LACO</name>
<gene>
    <name evidence="4" type="ORF">FHL03_08105</name>
</gene>
<dbReference type="PRINTS" id="PR00455">
    <property type="entry name" value="HTHTETR"/>
</dbReference>
<reference evidence="4 5" key="1">
    <citation type="journal article" date="2019" name="Syst. Appl. Microbiol.">
        <title>Polyphasic characterization of two novel Lactobacillus spp. isolated from blown salami packages: Description of Lactobacillus halodurans sp. nov. and Lactobacillus salsicarnum sp. nov.</title>
        <authorList>
            <person name="Schuster J.A."/>
            <person name="Klingl A."/>
            <person name="Vogel R.F."/>
            <person name="Ehrmann M.A."/>
        </authorList>
    </citation>
    <scope>NUCLEOTIDE SEQUENCE [LARGE SCALE GENOMIC DNA]</scope>
    <source>
        <strain evidence="4 5">TMW 1.2098</strain>
    </source>
</reference>
<organism evidence="4 5">
    <name type="scientific">Companilactobacillus mishanensis</name>
    <dbReference type="NCBI Taxonomy" id="2486008"/>
    <lineage>
        <taxon>Bacteria</taxon>
        <taxon>Bacillati</taxon>
        <taxon>Bacillota</taxon>
        <taxon>Bacilli</taxon>
        <taxon>Lactobacillales</taxon>
        <taxon>Lactobacillaceae</taxon>
        <taxon>Companilactobacillus</taxon>
    </lineage>
</organism>
<dbReference type="InterPro" id="IPR009057">
    <property type="entry name" value="Homeodomain-like_sf"/>
</dbReference>
<dbReference type="InterPro" id="IPR001647">
    <property type="entry name" value="HTH_TetR"/>
</dbReference>
<accession>A0ABW9P8A5</accession>
<dbReference type="InterPro" id="IPR050624">
    <property type="entry name" value="HTH-type_Tx_Regulator"/>
</dbReference>
<evidence type="ECO:0000256" key="1">
    <source>
        <dbReference type="ARBA" id="ARBA00023125"/>
    </source>
</evidence>
<dbReference type="PANTHER" id="PTHR43479:SF11">
    <property type="entry name" value="ACREF_ENVCD OPERON REPRESSOR-RELATED"/>
    <property type="match status" value="1"/>
</dbReference>
<dbReference type="RefSeq" id="WP_125704096.1">
    <property type="nucleotide sequence ID" value="NZ_JBHTOO010000029.1"/>
</dbReference>
<comment type="caution">
    <text evidence="4">The sequence shown here is derived from an EMBL/GenBank/DDBJ whole genome shotgun (WGS) entry which is preliminary data.</text>
</comment>
<feature type="DNA-binding region" description="H-T-H motif" evidence="2">
    <location>
        <begin position="46"/>
        <end position="65"/>
    </location>
</feature>
<sequence length="209" mass="24305">MFDFVNESIYNSFSNKNGGDLMDDKKQRLFDAAHVLFLERGFKKTSIADIAALADVAVGSFYLYFQSKEDIFVDVYNFENENIKRQIMEKVNLDDDPIKLIREVIDQIFKLSSNNAILQEWFNNQKLNQIIAEQNSSAVEDSLIYSTLMKLIDRWIEEDLIKDGMSKERMVSLFDALTVIDFHQSEIQTKDYYQLLNDLIEGILSVILK</sequence>
<dbReference type="SUPFAM" id="SSF46689">
    <property type="entry name" value="Homeodomain-like"/>
    <property type="match status" value="1"/>
</dbReference>
<dbReference type="PROSITE" id="PS50977">
    <property type="entry name" value="HTH_TETR_2"/>
    <property type="match status" value="1"/>
</dbReference>
<proteinExistence type="predicted"/>
<keyword evidence="1 2" id="KW-0238">DNA-binding</keyword>
<dbReference type="PROSITE" id="PS01081">
    <property type="entry name" value="HTH_TETR_1"/>
    <property type="match status" value="1"/>
</dbReference>
<feature type="domain" description="HTH tetR-type" evidence="3">
    <location>
        <begin position="23"/>
        <end position="83"/>
    </location>
</feature>
<dbReference type="EMBL" id="VDFN01000006">
    <property type="protein sequence ID" value="MQS45445.1"/>
    <property type="molecule type" value="Genomic_DNA"/>
</dbReference>